<sequence>MSFNDRALPGMPPGTVYLNDLTAARGAKEEIILHPVPSTDPNDPLNWTQRRKIVNFAFVSFYTTLVYALVNIQTVTWGDLNTQLGFSFGILNDSYAAGTAALMVGGVILIPFALKYGRRFVYVISLLIQTGMAVWYGRTHTVGDLMGSNVISCVVGALSEIMVQMTVADVFFVHERGFMNSIYYWVATVGSSLAGIPAGYITSSSLGWRYVWYILTILLGVLFLLFFFFYEETYYQRRKADIVDGEVVGATSEASIPGNDNRVNEIEMTTPEKLSNGDSKDRYHESLHNVNMELPQVQTVAHRYVDYSIPQKPYLEKLKLSIPTPAPFWYYCRHSYQCFVVMWYIPSVAYMAVLNGASNTAQIICITVLSNYLLDAPYNFSEADVGLMGLAAFIGTATCAPLIGRLSDRMIVWMAKRNGGIYEPEMRLWLILLSAPFFVLGMLLFGLGLYHKLPWPVIAVGYGIVNFSITPAGSLSLTYLTDAYTEIIADCLVGLVVVKFGFATIIVFALTPWINLDGLQNMYIIVTLVFLVIYAGNYLLIRYGKRLRERCAPKYFQLADRQILNVR</sequence>
<dbReference type="Gene3D" id="1.20.1250.20">
    <property type="entry name" value="MFS general substrate transporter like domains"/>
    <property type="match status" value="2"/>
</dbReference>
<dbReference type="SUPFAM" id="SSF103473">
    <property type="entry name" value="MFS general substrate transporter"/>
    <property type="match status" value="1"/>
</dbReference>
<gene>
    <name evidence="7" type="ORF">BDY17DRAFT_324751</name>
</gene>
<dbReference type="Pfam" id="PF07690">
    <property type="entry name" value="MFS_1"/>
    <property type="match status" value="1"/>
</dbReference>
<dbReference type="InterPro" id="IPR020846">
    <property type="entry name" value="MFS_dom"/>
</dbReference>
<keyword evidence="4 5" id="KW-0472">Membrane</keyword>
<dbReference type="GeneID" id="54478261"/>
<feature type="transmembrane region" description="Helical" evidence="5">
    <location>
        <begin position="149"/>
        <end position="173"/>
    </location>
</feature>
<feature type="transmembrane region" description="Helical" evidence="5">
    <location>
        <begin position="120"/>
        <end position="137"/>
    </location>
</feature>
<dbReference type="GO" id="GO:0022857">
    <property type="term" value="F:transmembrane transporter activity"/>
    <property type="evidence" value="ECO:0007669"/>
    <property type="project" value="InterPro"/>
</dbReference>
<dbReference type="PANTHER" id="PTHR23502:SF50">
    <property type="entry name" value="TRANSPORTER, PUTATIVE (AFU_ORTHOLOGUE AFUA_5G00430)-RELATED"/>
    <property type="match status" value="1"/>
</dbReference>
<evidence type="ECO:0000256" key="3">
    <source>
        <dbReference type="ARBA" id="ARBA00022989"/>
    </source>
</evidence>
<dbReference type="InterPro" id="IPR036259">
    <property type="entry name" value="MFS_trans_sf"/>
</dbReference>
<evidence type="ECO:0000256" key="4">
    <source>
        <dbReference type="ARBA" id="ARBA00023136"/>
    </source>
</evidence>
<feature type="transmembrane region" description="Helical" evidence="5">
    <location>
        <begin position="522"/>
        <end position="540"/>
    </location>
</feature>
<evidence type="ECO:0000313" key="7">
    <source>
        <dbReference type="EMBL" id="KAF2482471.1"/>
    </source>
</evidence>
<evidence type="ECO:0000259" key="6">
    <source>
        <dbReference type="PROSITE" id="PS50850"/>
    </source>
</evidence>
<feature type="transmembrane region" description="Helical" evidence="5">
    <location>
        <begin position="386"/>
        <end position="407"/>
    </location>
</feature>
<dbReference type="GO" id="GO:0005886">
    <property type="term" value="C:plasma membrane"/>
    <property type="evidence" value="ECO:0007669"/>
    <property type="project" value="TreeGrafter"/>
</dbReference>
<evidence type="ECO:0000256" key="2">
    <source>
        <dbReference type="ARBA" id="ARBA00022692"/>
    </source>
</evidence>
<keyword evidence="2 5" id="KW-0812">Transmembrane</keyword>
<dbReference type="OrthoDB" id="5215911at2759"/>
<feature type="transmembrane region" description="Helical" evidence="5">
    <location>
        <begin position="487"/>
        <end position="510"/>
    </location>
</feature>
<evidence type="ECO:0000256" key="1">
    <source>
        <dbReference type="ARBA" id="ARBA00004141"/>
    </source>
</evidence>
<feature type="transmembrane region" description="Helical" evidence="5">
    <location>
        <begin position="457"/>
        <end position="480"/>
    </location>
</feature>
<evidence type="ECO:0000256" key="5">
    <source>
        <dbReference type="SAM" id="Phobius"/>
    </source>
</evidence>
<feature type="domain" description="Major facilitator superfamily (MFS) profile" evidence="6">
    <location>
        <begin position="52"/>
        <end position="545"/>
    </location>
</feature>
<proteinExistence type="predicted"/>
<name>A0A6A6PS06_9PEZI</name>
<dbReference type="AlphaFoldDB" id="A0A6A6PS06"/>
<keyword evidence="3 5" id="KW-1133">Transmembrane helix</keyword>
<feature type="transmembrane region" description="Helical" evidence="5">
    <location>
        <begin position="53"/>
        <end position="75"/>
    </location>
</feature>
<comment type="subcellular location">
    <subcellularLocation>
        <location evidence="1">Membrane</location>
        <topology evidence="1">Multi-pass membrane protein</topology>
    </subcellularLocation>
</comment>
<dbReference type="PANTHER" id="PTHR23502">
    <property type="entry name" value="MAJOR FACILITATOR SUPERFAMILY"/>
    <property type="match status" value="1"/>
</dbReference>
<reference evidence="7" key="1">
    <citation type="journal article" date="2020" name="Stud. Mycol.">
        <title>101 Dothideomycetes genomes: a test case for predicting lifestyles and emergence of pathogens.</title>
        <authorList>
            <person name="Haridas S."/>
            <person name="Albert R."/>
            <person name="Binder M."/>
            <person name="Bloem J."/>
            <person name="Labutti K."/>
            <person name="Salamov A."/>
            <person name="Andreopoulos B."/>
            <person name="Baker S."/>
            <person name="Barry K."/>
            <person name="Bills G."/>
            <person name="Bluhm B."/>
            <person name="Cannon C."/>
            <person name="Castanera R."/>
            <person name="Culley D."/>
            <person name="Daum C."/>
            <person name="Ezra D."/>
            <person name="Gonzalez J."/>
            <person name="Henrissat B."/>
            <person name="Kuo A."/>
            <person name="Liang C."/>
            <person name="Lipzen A."/>
            <person name="Lutzoni F."/>
            <person name="Magnuson J."/>
            <person name="Mondo S."/>
            <person name="Nolan M."/>
            <person name="Ohm R."/>
            <person name="Pangilinan J."/>
            <person name="Park H.-J."/>
            <person name="Ramirez L."/>
            <person name="Alfaro M."/>
            <person name="Sun H."/>
            <person name="Tritt A."/>
            <person name="Yoshinaga Y."/>
            <person name="Zwiers L.-H."/>
            <person name="Turgeon B."/>
            <person name="Goodwin S."/>
            <person name="Spatafora J."/>
            <person name="Crous P."/>
            <person name="Grigoriev I."/>
        </authorList>
    </citation>
    <scope>NUCLEOTIDE SEQUENCE</scope>
    <source>
        <strain evidence="7">CBS 113389</strain>
    </source>
</reference>
<feature type="transmembrane region" description="Helical" evidence="5">
    <location>
        <begin position="428"/>
        <end position="451"/>
    </location>
</feature>
<keyword evidence="8" id="KW-1185">Reference proteome</keyword>
<feature type="transmembrane region" description="Helical" evidence="5">
    <location>
        <begin position="95"/>
        <end position="113"/>
    </location>
</feature>
<dbReference type="EMBL" id="MU001636">
    <property type="protein sequence ID" value="KAF2482471.1"/>
    <property type="molecule type" value="Genomic_DNA"/>
</dbReference>
<evidence type="ECO:0000313" key="8">
    <source>
        <dbReference type="Proteomes" id="UP000799767"/>
    </source>
</evidence>
<dbReference type="InterPro" id="IPR011701">
    <property type="entry name" value="MFS"/>
</dbReference>
<feature type="transmembrane region" description="Helical" evidence="5">
    <location>
        <begin position="352"/>
        <end position="374"/>
    </location>
</feature>
<organism evidence="7 8">
    <name type="scientific">Neohortaea acidophila</name>
    <dbReference type="NCBI Taxonomy" id="245834"/>
    <lineage>
        <taxon>Eukaryota</taxon>
        <taxon>Fungi</taxon>
        <taxon>Dikarya</taxon>
        <taxon>Ascomycota</taxon>
        <taxon>Pezizomycotina</taxon>
        <taxon>Dothideomycetes</taxon>
        <taxon>Dothideomycetidae</taxon>
        <taxon>Mycosphaerellales</taxon>
        <taxon>Teratosphaeriaceae</taxon>
        <taxon>Neohortaea</taxon>
    </lineage>
</organism>
<dbReference type="PROSITE" id="PS50850">
    <property type="entry name" value="MFS"/>
    <property type="match status" value="1"/>
</dbReference>
<feature type="transmembrane region" description="Helical" evidence="5">
    <location>
        <begin position="182"/>
        <end position="204"/>
    </location>
</feature>
<accession>A0A6A6PS06</accession>
<feature type="transmembrane region" description="Helical" evidence="5">
    <location>
        <begin position="210"/>
        <end position="230"/>
    </location>
</feature>
<protein>
    <submittedName>
        <fullName evidence="7">Major facilitator superfamily domain-containing protein</fullName>
    </submittedName>
</protein>
<dbReference type="RefSeq" id="XP_033589041.1">
    <property type="nucleotide sequence ID" value="XM_033737259.1"/>
</dbReference>
<dbReference type="Proteomes" id="UP000799767">
    <property type="component" value="Unassembled WGS sequence"/>
</dbReference>